<feature type="transmembrane region" description="Helical" evidence="5">
    <location>
        <begin position="85"/>
        <end position="103"/>
    </location>
</feature>
<keyword evidence="5" id="KW-1133">Transmembrane helix</keyword>
<dbReference type="InterPro" id="IPR036890">
    <property type="entry name" value="HATPase_C_sf"/>
</dbReference>
<dbReference type="EMBL" id="LCOZ01000012">
    <property type="protein sequence ID" value="KKU87644.1"/>
    <property type="molecule type" value="Genomic_DNA"/>
</dbReference>
<dbReference type="SUPFAM" id="SSF55874">
    <property type="entry name" value="ATPase domain of HSP90 chaperone/DNA topoisomerase II/histidine kinase"/>
    <property type="match status" value="1"/>
</dbReference>
<keyword evidence="7" id="KW-0808">Transferase</keyword>
<keyword evidence="7" id="KW-0418">Kinase</keyword>
<keyword evidence="4" id="KW-0175">Coiled coil</keyword>
<keyword evidence="5" id="KW-0472">Membrane</keyword>
<organism evidence="7 8">
    <name type="scientific">Candidatus Beckwithbacteria bacterium GW2011_GWC2_47_9</name>
    <dbReference type="NCBI Taxonomy" id="1618373"/>
    <lineage>
        <taxon>Bacteria</taxon>
        <taxon>Candidatus Beckwithiibacteriota</taxon>
    </lineage>
</organism>
<dbReference type="PANTHER" id="PTHR43547">
    <property type="entry name" value="TWO-COMPONENT HISTIDINE KINASE"/>
    <property type="match status" value="1"/>
</dbReference>
<keyword evidence="3" id="KW-0597">Phosphoprotein</keyword>
<evidence type="ECO:0000256" key="4">
    <source>
        <dbReference type="SAM" id="Coils"/>
    </source>
</evidence>
<dbReference type="InterPro" id="IPR003594">
    <property type="entry name" value="HATPase_dom"/>
</dbReference>
<dbReference type="PROSITE" id="PS50109">
    <property type="entry name" value="HIS_KIN"/>
    <property type="match status" value="1"/>
</dbReference>
<evidence type="ECO:0000313" key="7">
    <source>
        <dbReference type="EMBL" id="KKU87644.1"/>
    </source>
</evidence>
<feature type="transmembrane region" description="Helical" evidence="5">
    <location>
        <begin position="109"/>
        <end position="127"/>
    </location>
</feature>
<feature type="transmembrane region" description="Helical" evidence="5">
    <location>
        <begin position="31"/>
        <end position="52"/>
    </location>
</feature>
<dbReference type="EC" id="2.7.13.3" evidence="2"/>
<dbReference type="Gene3D" id="3.30.565.10">
    <property type="entry name" value="Histidine kinase-like ATPase, C-terminal domain"/>
    <property type="match status" value="1"/>
</dbReference>
<dbReference type="CDD" id="cd00082">
    <property type="entry name" value="HisKA"/>
    <property type="match status" value="1"/>
</dbReference>
<feature type="transmembrane region" description="Helical" evidence="5">
    <location>
        <begin position="171"/>
        <end position="188"/>
    </location>
</feature>
<feature type="domain" description="Histidine kinase" evidence="6">
    <location>
        <begin position="247"/>
        <end position="463"/>
    </location>
</feature>
<dbReference type="InterPro" id="IPR005467">
    <property type="entry name" value="His_kinase_dom"/>
</dbReference>
<dbReference type="Pfam" id="PF02518">
    <property type="entry name" value="HATPase_c"/>
    <property type="match status" value="1"/>
</dbReference>
<gene>
    <name evidence="7" type="ORF">UY17_C0012G0003</name>
</gene>
<feature type="coiled-coil region" evidence="4">
    <location>
        <begin position="196"/>
        <end position="230"/>
    </location>
</feature>
<dbReference type="InterPro" id="IPR004358">
    <property type="entry name" value="Sig_transdc_His_kin-like_C"/>
</dbReference>
<dbReference type="PANTHER" id="PTHR43547:SF2">
    <property type="entry name" value="HYBRID SIGNAL TRANSDUCTION HISTIDINE KINASE C"/>
    <property type="match status" value="1"/>
</dbReference>
<keyword evidence="5" id="KW-0812">Transmembrane</keyword>
<feature type="transmembrane region" description="Helical" evidence="5">
    <location>
        <begin position="58"/>
        <end position="78"/>
    </location>
</feature>
<dbReference type="AlphaFoldDB" id="A0A0G1U0T7"/>
<proteinExistence type="predicted"/>
<accession>A0A0G1U0T7</accession>
<evidence type="ECO:0000256" key="1">
    <source>
        <dbReference type="ARBA" id="ARBA00000085"/>
    </source>
</evidence>
<protein>
    <recommendedName>
        <fullName evidence="2">histidine kinase</fullName>
        <ecNumber evidence="2">2.7.13.3</ecNumber>
    </recommendedName>
</protein>
<feature type="transmembrane region" description="Helical" evidence="5">
    <location>
        <begin position="132"/>
        <end position="151"/>
    </location>
</feature>
<evidence type="ECO:0000256" key="3">
    <source>
        <dbReference type="ARBA" id="ARBA00022553"/>
    </source>
</evidence>
<evidence type="ECO:0000313" key="8">
    <source>
        <dbReference type="Proteomes" id="UP000034772"/>
    </source>
</evidence>
<dbReference type="SMART" id="SM00387">
    <property type="entry name" value="HATPase_c"/>
    <property type="match status" value="1"/>
</dbReference>
<dbReference type="Proteomes" id="UP000034772">
    <property type="component" value="Unassembled WGS sequence"/>
</dbReference>
<sequence>MTRPGGLFNKIIRSHSNDEDTARRERILNTLLLSCGGLFVASFLISFYQYFTLQQYRGLYPVFFLLIIFWLGFLYWLSRTGKLKIASYLFLGSFALLPTYAIYHWGADVVAGLLFYILVIVMSGILLGSRGGLISTGFAILFLNVVTYLQVSKIIDPISYWKTKPFNLSDTFAVSIIFSIIAVVSWLSSHEVEKSLARARKSEADLKDERDSLEVKVEQRTKELKEVQAEKMAQLYRFAEFGRISSGLFHDLINPLNAVSLNLGKTDGTPEETKQYVSNAVRAAKKLEDLVVAVRKQLAREETKALFLADEEIGHVIEVLSHKAQQANVELRFIPRSDIKMFGDAIKFNQVVLNLVANGIDACMPPTAELVPVSSGDRWVEVSIIEEPETIIMVVEDNGVGIPEQHIDKIFEPFFTTKIKGQGIGIGLSMAKRIVEKDFGGLLTAKSEAGRGASFKVSLPVRKQAIEYAA</sequence>
<comment type="caution">
    <text evidence="7">The sequence shown here is derived from an EMBL/GenBank/DDBJ whole genome shotgun (WGS) entry which is preliminary data.</text>
</comment>
<evidence type="ECO:0000256" key="5">
    <source>
        <dbReference type="SAM" id="Phobius"/>
    </source>
</evidence>
<dbReference type="Gene3D" id="1.10.287.130">
    <property type="match status" value="1"/>
</dbReference>
<dbReference type="CDD" id="cd00075">
    <property type="entry name" value="HATPase"/>
    <property type="match status" value="1"/>
</dbReference>
<comment type="catalytic activity">
    <reaction evidence="1">
        <text>ATP + protein L-histidine = ADP + protein N-phospho-L-histidine.</text>
        <dbReference type="EC" id="2.7.13.3"/>
    </reaction>
</comment>
<reference evidence="7 8" key="1">
    <citation type="journal article" date="2015" name="Nature">
        <title>rRNA introns, odd ribosomes, and small enigmatic genomes across a large radiation of phyla.</title>
        <authorList>
            <person name="Brown C.T."/>
            <person name="Hug L.A."/>
            <person name="Thomas B.C."/>
            <person name="Sharon I."/>
            <person name="Castelle C.J."/>
            <person name="Singh A."/>
            <person name="Wilkins M.J."/>
            <person name="Williams K.H."/>
            <person name="Banfield J.F."/>
        </authorList>
    </citation>
    <scope>NUCLEOTIDE SEQUENCE [LARGE SCALE GENOMIC DNA]</scope>
</reference>
<evidence type="ECO:0000256" key="2">
    <source>
        <dbReference type="ARBA" id="ARBA00012438"/>
    </source>
</evidence>
<dbReference type="PRINTS" id="PR00344">
    <property type="entry name" value="BCTRLSENSOR"/>
</dbReference>
<dbReference type="GO" id="GO:0000155">
    <property type="term" value="F:phosphorelay sensor kinase activity"/>
    <property type="evidence" value="ECO:0007669"/>
    <property type="project" value="InterPro"/>
</dbReference>
<name>A0A0G1U0T7_9BACT</name>
<evidence type="ECO:0000259" key="6">
    <source>
        <dbReference type="PROSITE" id="PS50109"/>
    </source>
</evidence>
<dbReference type="InterPro" id="IPR003661">
    <property type="entry name" value="HisK_dim/P_dom"/>
</dbReference>